<evidence type="ECO:0000313" key="3">
    <source>
        <dbReference type="Proteomes" id="UP001217741"/>
    </source>
</evidence>
<dbReference type="EMBL" id="JARJLO010000301">
    <property type="protein sequence ID" value="MDF3872674.1"/>
    <property type="molecule type" value="Genomic_DNA"/>
</dbReference>
<sequence length="326" mass="37638">MNSYFSSEHEDLAAALKQRITILNERAWEHKLDNDAINRWLENFNGRTGLEPEIERIHALYLLSQFMYFGSKEIRVLLRAIYNDLYLAPLIQEVRHSLGDSRDLQEIASALKTEISKTRFLGVGNPSESGVHLLYYFRQENSLSKKQFADNAQIITREQETQKRVLRYPEIERYVFVDDVCGSGETAVRYSNDFLREMQELNNNVKIHYFCLFANADGMDVVRRDSAFGNNCGAVYEFDKSYRCVSEDSRYFKSTPAGINLESARKIADVYGKIICPGHPMGYLDSQMLLGFTHNTPDNTLPIIWMDSDNCSTSPWTPAFRRYPKV</sequence>
<gene>
    <name evidence="2" type="ORF">P3W50_19680</name>
</gene>
<reference evidence="2" key="1">
    <citation type="submission" date="2023-03" db="EMBL/GenBank/DDBJ databases">
        <title>Draft assemblies of triclosan tolerant bacteria isolated from returned activated sludge.</title>
        <authorList>
            <person name="Van Hamelsveld S."/>
        </authorList>
    </citation>
    <scope>NUCLEOTIDE SEQUENCE</scope>
    <source>
        <strain evidence="2">GW210012_S60</strain>
    </source>
</reference>
<name>A0AAW6PQT9_PSEPU</name>
<organism evidence="2 3">
    <name type="scientific">Pseudomonas putida</name>
    <name type="common">Arthrobacter siderocapsulatus</name>
    <dbReference type="NCBI Taxonomy" id="303"/>
    <lineage>
        <taxon>Bacteria</taxon>
        <taxon>Pseudomonadati</taxon>
        <taxon>Pseudomonadota</taxon>
        <taxon>Gammaproteobacteria</taxon>
        <taxon>Pseudomonadales</taxon>
        <taxon>Pseudomonadaceae</taxon>
        <taxon>Pseudomonas</taxon>
    </lineage>
</organism>
<feature type="domain" description="PRTase-CE" evidence="1">
    <location>
        <begin position="37"/>
        <end position="322"/>
    </location>
</feature>
<dbReference type="InterPro" id="IPR056920">
    <property type="entry name" value="PRTase-CE"/>
</dbReference>
<dbReference type="Pfam" id="PF24390">
    <property type="entry name" value="PRTase-CE"/>
    <property type="match status" value="1"/>
</dbReference>
<dbReference type="Proteomes" id="UP001217741">
    <property type="component" value="Unassembled WGS sequence"/>
</dbReference>
<protein>
    <recommendedName>
        <fullName evidence="1">PRTase-CE domain-containing protein</fullName>
    </recommendedName>
</protein>
<dbReference type="RefSeq" id="WP_276240521.1">
    <property type="nucleotide sequence ID" value="NZ_JARJLN010000001.1"/>
</dbReference>
<evidence type="ECO:0000259" key="1">
    <source>
        <dbReference type="Pfam" id="PF24390"/>
    </source>
</evidence>
<evidence type="ECO:0000313" key="2">
    <source>
        <dbReference type="EMBL" id="MDF3872674.1"/>
    </source>
</evidence>
<accession>A0AAW6PQT9</accession>
<proteinExistence type="predicted"/>
<dbReference type="AlphaFoldDB" id="A0AAW6PQT9"/>
<comment type="caution">
    <text evidence="2">The sequence shown here is derived from an EMBL/GenBank/DDBJ whole genome shotgun (WGS) entry which is preliminary data.</text>
</comment>